<dbReference type="Proteomes" id="UP001186974">
    <property type="component" value="Unassembled WGS sequence"/>
</dbReference>
<protein>
    <submittedName>
        <fullName evidence="1">Uncharacterized protein</fullName>
    </submittedName>
</protein>
<comment type="caution">
    <text evidence="1">The sequence shown here is derived from an EMBL/GenBank/DDBJ whole genome shotgun (WGS) entry which is preliminary data.</text>
</comment>
<sequence>MSPLYIIYLTLLTLTTALSPHPPSHPFRPIFASRPSSPLDTDTLPFPIRAHWMRRAISTLRSQTGSPCPFGAFGAVIVNHTASSPEGELICSGVNGIRGTGNPTLHGEIAAINNCTAMLSDPEGVYGLNGSEVAAAWRGLSLYTTAEPCPMCATAIRWAGMKECIYGTSIRELIDEGWSQVRITAEEVFRRSQDLPTETELIEEVLRNETDPLFTWQYDSEAPCPSGCAREEGTCAVV</sequence>
<evidence type="ECO:0000313" key="1">
    <source>
        <dbReference type="EMBL" id="KAK3062484.1"/>
    </source>
</evidence>
<gene>
    <name evidence="1" type="ORF">LTS18_003972</name>
</gene>
<keyword evidence="2" id="KW-1185">Reference proteome</keyword>
<proteinExistence type="predicted"/>
<organism evidence="1 2">
    <name type="scientific">Coniosporium uncinatum</name>
    <dbReference type="NCBI Taxonomy" id="93489"/>
    <lineage>
        <taxon>Eukaryota</taxon>
        <taxon>Fungi</taxon>
        <taxon>Dikarya</taxon>
        <taxon>Ascomycota</taxon>
        <taxon>Pezizomycotina</taxon>
        <taxon>Dothideomycetes</taxon>
        <taxon>Dothideomycetes incertae sedis</taxon>
        <taxon>Coniosporium</taxon>
    </lineage>
</organism>
<name>A0ACC3D6K3_9PEZI</name>
<evidence type="ECO:0000313" key="2">
    <source>
        <dbReference type="Proteomes" id="UP001186974"/>
    </source>
</evidence>
<dbReference type="EMBL" id="JAWDJW010007271">
    <property type="protein sequence ID" value="KAK3062484.1"/>
    <property type="molecule type" value="Genomic_DNA"/>
</dbReference>
<reference evidence="1" key="1">
    <citation type="submission" date="2024-09" db="EMBL/GenBank/DDBJ databases">
        <title>Black Yeasts Isolated from many extreme environments.</title>
        <authorList>
            <person name="Coleine C."/>
            <person name="Stajich J.E."/>
            <person name="Selbmann L."/>
        </authorList>
    </citation>
    <scope>NUCLEOTIDE SEQUENCE</scope>
    <source>
        <strain evidence="1">CCFEE 5737</strain>
    </source>
</reference>
<accession>A0ACC3D6K3</accession>